<comment type="caution">
    <text evidence="4">The sequence shown here is derived from an EMBL/GenBank/DDBJ whole genome shotgun (WGS) entry which is preliminary data.</text>
</comment>
<organism evidence="4 5">
    <name type="scientific">Ammoniphilus resinae</name>
    <dbReference type="NCBI Taxonomy" id="861532"/>
    <lineage>
        <taxon>Bacteria</taxon>
        <taxon>Bacillati</taxon>
        <taxon>Bacillota</taxon>
        <taxon>Bacilli</taxon>
        <taxon>Bacillales</taxon>
        <taxon>Paenibacillaceae</taxon>
        <taxon>Aneurinibacillus group</taxon>
        <taxon>Ammoniphilus</taxon>
    </lineage>
</organism>
<dbReference type="InterPro" id="IPR023405">
    <property type="entry name" value="Topo_IA_core_domain"/>
</dbReference>
<keyword evidence="1" id="KW-0413">Isomerase</keyword>
<evidence type="ECO:0000256" key="2">
    <source>
        <dbReference type="SAM" id="MobiDB-lite"/>
    </source>
</evidence>
<reference evidence="4 5" key="1">
    <citation type="submission" date="2021-03" db="EMBL/GenBank/DDBJ databases">
        <title>Genomic Encyclopedia of Type Strains, Phase IV (KMG-IV): sequencing the most valuable type-strain genomes for metagenomic binning, comparative biology and taxonomic classification.</title>
        <authorList>
            <person name="Goeker M."/>
        </authorList>
    </citation>
    <scope>NUCLEOTIDE SEQUENCE [LARGE SCALE GENOMIC DNA]</scope>
    <source>
        <strain evidence="4 5">DSM 24738</strain>
    </source>
</reference>
<dbReference type="SUPFAM" id="SSF56712">
    <property type="entry name" value="Prokaryotic type I DNA topoisomerase"/>
    <property type="match status" value="1"/>
</dbReference>
<feature type="region of interest" description="Disordered" evidence="2">
    <location>
        <begin position="1"/>
        <end position="26"/>
    </location>
</feature>
<keyword evidence="5" id="KW-1185">Reference proteome</keyword>
<name>A0ABS4GNU3_9BACL</name>
<dbReference type="Proteomes" id="UP001519343">
    <property type="component" value="Unassembled WGS sequence"/>
</dbReference>
<dbReference type="Gene3D" id="1.10.460.10">
    <property type="entry name" value="Topoisomerase I, domain 2"/>
    <property type="match status" value="1"/>
</dbReference>
<feature type="domain" description="Topo IA-type catalytic" evidence="3">
    <location>
        <begin position="1"/>
        <end position="84"/>
    </location>
</feature>
<gene>
    <name evidence="4" type="ORF">J2Z37_001930</name>
</gene>
<dbReference type="InterPro" id="IPR013824">
    <property type="entry name" value="Topo_IA_cen_sub1"/>
</dbReference>
<sequence>MAAMQLAGREVEDEEAREAMKEHGIGTPATRAGMIEKLKATEYITTKGKYLYVTPKGMALIALIRKSGIGYLASPTLTDNGKNG</sequence>
<evidence type="ECO:0000256" key="1">
    <source>
        <dbReference type="ARBA" id="ARBA00023235"/>
    </source>
</evidence>
<accession>A0ABS4GNU3</accession>
<dbReference type="EMBL" id="JAGGKT010000004">
    <property type="protein sequence ID" value="MBP1931929.1"/>
    <property type="molecule type" value="Genomic_DNA"/>
</dbReference>
<dbReference type="InterPro" id="IPR013497">
    <property type="entry name" value="Topo_IA_cen"/>
</dbReference>
<evidence type="ECO:0000259" key="3">
    <source>
        <dbReference type="PROSITE" id="PS52039"/>
    </source>
</evidence>
<dbReference type="Pfam" id="PF01131">
    <property type="entry name" value="Topoisom_bac"/>
    <property type="match status" value="1"/>
</dbReference>
<protein>
    <submittedName>
        <fullName evidence="4">DNA topoisomerase IA</fullName>
    </submittedName>
</protein>
<evidence type="ECO:0000313" key="4">
    <source>
        <dbReference type="EMBL" id="MBP1931929.1"/>
    </source>
</evidence>
<proteinExistence type="predicted"/>
<evidence type="ECO:0000313" key="5">
    <source>
        <dbReference type="Proteomes" id="UP001519343"/>
    </source>
</evidence>
<dbReference type="PROSITE" id="PS52039">
    <property type="entry name" value="TOPO_IA_2"/>
    <property type="match status" value="1"/>
</dbReference>